<keyword evidence="2" id="KW-1185">Reference proteome</keyword>
<reference evidence="1" key="2">
    <citation type="submission" date="2020-11" db="EMBL/GenBank/DDBJ databases">
        <authorList>
            <person name="McCartney M.A."/>
            <person name="Auch B."/>
            <person name="Kono T."/>
            <person name="Mallez S."/>
            <person name="Becker A."/>
            <person name="Gohl D.M."/>
            <person name="Silverstein K.A.T."/>
            <person name="Koren S."/>
            <person name="Bechman K.B."/>
            <person name="Herman A."/>
            <person name="Abrahante J.E."/>
            <person name="Garbe J."/>
        </authorList>
    </citation>
    <scope>NUCLEOTIDE SEQUENCE</scope>
    <source>
        <strain evidence="1">Duluth1</strain>
        <tissue evidence="1">Whole animal</tissue>
    </source>
</reference>
<protein>
    <submittedName>
        <fullName evidence="1">Uncharacterized protein</fullName>
    </submittedName>
</protein>
<dbReference type="AlphaFoldDB" id="A0A9D4FWC7"/>
<evidence type="ECO:0000313" key="2">
    <source>
        <dbReference type="Proteomes" id="UP000828390"/>
    </source>
</evidence>
<comment type="caution">
    <text evidence="1">The sequence shown here is derived from an EMBL/GenBank/DDBJ whole genome shotgun (WGS) entry which is preliminary data.</text>
</comment>
<accession>A0A9D4FWC7</accession>
<evidence type="ECO:0000313" key="1">
    <source>
        <dbReference type="EMBL" id="KAH3803132.1"/>
    </source>
</evidence>
<name>A0A9D4FWC7_DREPO</name>
<gene>
    <name evidence="1" type="ORF">DPMN_156834</name>
</gene>
<organism evidence="1 2">
    <name type="scientific">Dreissena polymorpha</name>
    <name type="common">Zebra mussel</name>
    <name type="synonym">Mytilus polymorpha</name>
    <dbReference type="NCBI Taxonomy" id="45954"/>
    <lineage>
        <taxon>Eukaryota</taxon>
        <taxon>Metazoa</taxon>
        <taxon>Spiralia</taxon>
        <taxon>Lophotrochozoa</taxon>
        <taxon>Mollusca</taxon>
        <taxon>Bivalvia</taxon>
        <taxon>Autobranchia</taxon>
        <taxon>Heteroconchia</taxon>
        <taxon>Euheterodonta</taxon>
        <taxon>Imparidentia</taxon>
        <taxon>Neoheterodontei</taxon>
        <taxon>Myida</taxon>
        <taxon>Dreissenoidea</taxon>
        <taxon>Dreissenidae</taxon>
        <taxon>Dreissena</taxon>
    </lineage>
</organism>
<proteinExistence type="predicted"/>
<sequence>MAILDRRRGYWEAVGWSPRGQKVTGYRHDYPRQEKGSLGRKEKRSFGIVGAVAGGTWSHWVASW</sequence>
<reference evidence="1" key="1">
    <citation type="journal article" date="2019" name="bioRxiv">
        <title>The Genome of the Zebra Mussel, Dreissena polymorpha: A Resource for Invasive Species Research.</title>
        <authorList>
            <person name="McCartney M.A."/>
            <person name="Auch B."/>
            <person name="Kono T."/>
            <person name="Mallez S."/>
            <person name="Zhang Y."/>
            <person name="Obille A."/>
            <person name="Becker A."/>
            <person name="Abrahante J.E."/>
            <person name="Garbe J."/>
            <person name="Badalamenti J.P."/>
            <person name="Herman A."/>
            <person name="Mangelson H."/>
            <person name="Liachko I."/>
            <person name="Sullivan S."/>
            <person name="Sone E.D."/>
            <person name="Koren S."/>
            <person name="Silverstein K.A.T."/>
            <person name="Beckman K.B."/>
            <person name="Gohl D.M."/>
        </authorList>
    </citation>
    <scope>NUCLEOTIDE SEQUENCE</scope>
    <source>
        <strain evidence="1">Duluth1</strain>
        <tissue evidence="1">Whole animal</tissue>
    </source>
</reference>
<dbReference type="EMBL" id="JAIWYP010000007">
    <property type="protein sequence ID" value="KAH3803132.1"/>
    <property type="molecule type" value="Genomic_DNA"/>
</dbReference>
<dbReference type="Proteomes" id="UP000828390">
    <property type="component" value="Unassembled WGS sequence"/>
</dbReference>